<organism evidence="2">
    <name type="scientific">Haptolina brevifila</name>
    <dbReference type="NCBI Taxonomy" id="156173"/>
    <lineage>
        <taxon>Eukaryota</taxon>
        <taxon>Haptista</taxon>
        <taxon>Haptophyta</taxon>
        <taxon>Prymnesiophyceae</taxon>
        <taxon>Prymnesiales</taxon>
        <taxon>Prymnesiaceae</taxon>
        <taxon>Haptolina</taxon>
    </lineage>
</organism>
<sequence length="318" mass="35716">MSPATSQFRLSMNALNSYAYDNKLPAAMRHQVRDYFHRTSHLWTGHEKQTCLLRLSPKLQANVIMHVNEEWIKTVSWLRFEDPIFITQLVMALLPEVFVPNEAILYPPALHVIHAGKVIYGGRVLKQNGCWGEDVLIKARHLRNRSLARAITYVEAYFITRDGIFGLAEGFEEIRDRLKRTAVSIAFRRYVTLVARAARVVDTVKDMSMMPRNVDTEVLSEVETPASVPLNADRSWAWMLPTNPAMALKEAFTRPKPIKSSTRTASGTSGTHSQSSNTDLLRAEVAKAGSSISQGREKLLAASISRLRAVPFEDPLSA</sequence>
<evidence type="ECO:0000256" key="1">
    <source>
        <dbReference type="SAM" id="MobiDB-lite"/>
    </source>
</evidence>
<dbReference type="InterPro" id="IPR014710">
    <property type="entry name" value="RmlC-like_jellyroll"/>
</dbReference>
<evidence type="ECO:0008006" key="3">
    <source>
        <dbReference type="Google" id="ProtNLM"/>
    </source>
</evidence>
<dbReference type="PANTHER" id="PTHR45638:SF11">
    <property type="entry name" value="CYCLIC NUCLEOTIDE-GATED CATION CHANNEL SUBUNIT A"/>
    <property type="match status" value="1"/>
</dbReference>
<evidence type="ECO:0000313" key="2">
    <source>
        <dbReference type="EMBL" id="CAD9541691.1"/>
    </source>
</evidence>
<name>A0A7S2JAP4_9EUKA</name>
<dbReference type="EMBL" id="HBGU01076594">
    <property type="protein sequence ID" value="CAD9541691.1"/>
    <property type="molecule type" value="Transcribed_RNA"/>
</dbReference>
<dbReference type="Gene3D" id="2.60.120.10">
    <property type="entry name" value="Jelly Rolls"/>
    <property type="match status" value="1"/>
</dbReference>
<dbReference type="SUPFAM" id="SSF51206">
    <property type="entry name" value="cAMP-binding domain-like"/>
    <property type="match status" value="1"/>
</dbReference>
<dbReference type="InterPro" id="IPR050866">
    <property type="entry name" value="CNG_cation_channel"/>
</dbReference>
<gene>
    <name evidence="2" type="ORF">CBRE1094_LOCUS41758</name>
</gene>
<feature type="compositionally biased region" description="Low complexity" evidence="1">
    <location>
        <begin position="260"/>
        <end position="273"/>
    </location>
</feature>
<dbReference type="GO" id="GO:0005221">
    <property type="term" value="F:intracellularly cyclic nucleotide-activated monoatomic cation channel activity"/>
    <property type="evidence" value="ECO:0007669"/>
    <property type="project" value="InterPro"/>
</dbReference>
<dbReference type="PANTHER" id="PTHR45638">
    <property type="entry name" value="CYCLIC NUCLEOTIDE-GATED CATION CHANNEL SUBUNIT A"/>
    <property type="match status" value="1"/>
</dbReference>
<feature type="region of interest" description="Disordered" evidence="1">
    <location>
        <begin position="256"/>
        <end position="282"/>
    </location>
</feature>
<proteinExistence type="predicted"/>
<reference evidence="2" key="1">
    <citation type="submission" date="2021-01" db="EMBL/GenBank/DDBJ databases">
        <authorList>
            <person name="Corre E."/>
            <person name="Pelletier E."/>
            <person name="Niang G."/>
            <person name="Scheremetjew M."/>
            <person name="Finn R."/>
            <person name="Kale V."/>
            <person name="Holt S."/>
            <person name="Cochrane G."/>
            <person name="Meng A."/>
            <person name="Brown T."/>
            <person name="Cohen L."/>
        </authorList>
    </citation>
    <scope>NUCLEOTIDE SEQUENCE</scope>
    <source>
        <strain evidence="2">UTEX LB 985</strain>
    </source>
</reference>
<protein>
    <recommendedName>
        <fullName evidence="3">Cyclic nucleotide-binding domain-containing protein</fullName>
    </recommendedName>
</protein>
<dbReference type="GO" id="GO:0044877">
    <property type="term" value="F:protein-containing complex binding"/>
    <property type="evidence" value="ECO:0007669"/>
    <property type="project" value="TreeGrafter"/>
</dbReference>
<dbReference type="InterPro" id="IPR018490">
    <property type="entry name" value="cNMP-bd_dom_sf"/>
</dbReference>
<dbReference type="AlphaFoldDB" id="A0A7S2JAP4"/>
<accession>A0A7S2JAP4</accession>